<dbReference type="Proteomes" id="UP000266841">
    <property type="component" value="Unassembled WGS sequence"/>
</dbReference>
<name>K0RH61_THAOC</name>
<organism evidence="3 4">
    <name type="scientific">Thalassiosira oceanica</name>
    <name type="common">Marine diatom</name>
    <dbReference type="NCBI Taxonomy" id="159749"/>
    <lineage>
        <taxon>Eukaryota</taxon>
        <taxon>Sar</taxon>
        <taxon>Stramenopiles</taxon>
        <taxon>Ochrophyta</taxon>
        <taxon>Bacillariophyta</taxon>
        <taxon>Coscinodiscophyceae</taxon>
        <taxon>Thalassiosirophycidae</taxon>
        <taxon>Thalassiosirales</taxon>
        <taxon>Thalassiosiraceae</taxon>
        <taxon>Thalassiosira</taxon>
    </lineage>
</organism>
<feature type="transmembrane region" description="Helical" evidence="2">
    <location>
        <begin position="36"/>
        <end position="57"/>
    </location>
</feature>
<keyword evidence="4" id="KW-1185">Reference proteome</keyword>
<sequence>MMQEVDEGLLTTALMAPSRENRTNTAMPANIKRATFLNGCVAAAIVLAANCMIGVVLRAGRKTTTPTHRDGFSAMYGHRHLRFSSDLILDKKGLSLLSKDLIHDATADDFDTAEAADADGKPDFSVGTESLQRQYVNARREFSDKTKCTNLNLEPGTVTVLEAPEFHCGSEILKHLLLDHRDERHQKWGVKLIHLVCNPFSMAVSNYHYHGQHDTPEKFVHTSNPCDTFVKTIGASGETIVDLSEPLLSQAGIMDRGSFDQLALRCHELYQKRPGLETGSYYDHLQRLPSGDGIELATIDKFKSFALMANDLILFDEVQSMVEEAAELNQGYPTRHRSFELYTMSLDDWIENPSGSMHRFLDFAIGSHMSPGKKHEVANIYERHYIDVQMPTKHVTSGKYDDKPELMSYLRQHPLLGGPLARMEQLVNGRLAYEFESIPLVGDQCCIVSPGLGSPGAVRYGGSSDNTSGRSTPSGRDTTHPSSLHIIPEAA</sequence>
<dbReference type="EMBL" id="AGNL01046134">
    <property type="protein sequence ID" value="EJK48216.1"/>
    <property type="molecule type" value="Genomic_DNA"/>
</dbReference>
<evidence type="ECO:0008006" key="5">
    <source>
        <dbReference type="Google" id="ProtNLM"/>
    </source>
</evidence>
<protein>
    <recommendedName>
        <fullName evidence="5">Sulfotransferase domain-containing protein</fullName>
    </recommendedName>
</protein>
<feature type="region of interest" description="Disordered" evidence="1">
    <location>
        <begin position="457"/>
        <end position="491"/>
    </location>
</feature>
<keyword evidence="2" id="KW-1133">Transmembrane helix</keyword>
<accession>K0RH61</accession>
<evidence type="ECO:0000256" key="1">
    <source>
        <dbReference type="SAM" id="MobiDB-lite"/>
    </source>
</evidence>
<reference evidence="3 4" key="1">
    <citation type="journal article" date="2012" name="Genome Biol.">
        <title>Genome and low-iron response of an oceanic diatom adapted to chronic iron limitation.</title>
        <authorList>
            <person name="Lommer M."/>
            <person name="Specht M."/>
            <person name="Roy A.S."/>
            <person name="Kraemer L."/>
            <person name="Andreson R."/>
            <person name="Gutowska M.A."/>
            <person name="Wolf J."/>
            <person name="Bergner S.V."/>
            <person name="Schilhabel M.B."/>
            <person name="Klostermeier U.C."/>
            <person name="Beiko R.G."/>
            <person name="Rosenstiel P."/>
            <person name="Hippler M."/>
            <person name="Laroche J."/>
        </authorList>
    </citation>
    <scope>NUCLEOTIDE SEQUENCE [LARGE SCALE GENOMIC DNA]</scope>
    <source>
        <strain evidence="3 4">CCMP1005</strain>
    </source>
</reference>
<evidence type="ECO:0000256" key="2">
    <source>
        <dbReference type="SAM" id="Phobius"/>
    </source>
</evidence>
<dbReference type="AlphaFoldDB" id="K0RH61"/>
<evidence type="ECO:0000313" key="3">
    <source>
        <dbReference type="EMBL" id="EJK48216.1"/>
    </source>
</evidence>
<keyword evidence="2" id="KW-0812">Transmembrane</keyword>
<comment type="caution">
    <text evidence="3">The sequence shown here is derived from an EMBL/GenBank/DDBJ whole genome shotgun (WGS) entry which is preliminary data.</text>
</comment>
<dbReference type="OrthoDB" id="508697at2759"/>
<proteinExistence type="predicted"/>
<gene>
    <name evidence="3" type="ORF">THAOC_33007</name>
</gene>
<keyword evidence="2" id="KW-0472">Membrane</keyword>
<feature type="compositionally biased region" description="Polar residues" evidence="1">
    <location>
        <begin position="463"/>
        <end position="482"/>
    </location>
</feature>
<evidence type="ECO:0000313" key="4">
    <source>
        <dbReference type="Proteomes" id="UP000266841"/>
    </source>
</evidence>